<feature type="compositionally biased region" description="Basic and acidic residues" evidence="2">
    <location>
        <begin position="887"/>
        <end position="898"/>
    </location>
</feature>
<name>A0A9B0TN81_CHRAS</name>
<feature type="region of interest" description="Disordered" evidence="2">
    <location>
        <begin position="430"/>
        <end position="467"/>
    </location>
</feature>
<accession>A0A9B0TN81</accession>
<feature type="region of interest" description="Disordered" evidence="2">
    <location>
        <begin position="146"/>
        <end position="176"/>
    </location>
</feature>
<dbReference type="GeneID" id="102824481"/>
<evidence type="ECO:0000313" key="4">
    <source>
        <dbReference type="RefSeq" id="XP_006867232.1"/>
    </source>
</evidence>
<feature type="compositionally biased region" description="Basic residues" evidence="2">
    <location>
        <begin position="562"/>
        <end position="574"/>
    </location>
</feature>
<feature type="compositionally biased region" description="Basic and acidic residues" evidence="2">
    <location>
        <begin position="156"/>
        <end position="176"/>
    </location>
</feature>
<feature type="compositionally biased region" description="Basic and acidic residues" evidence="2">
    <location>
        <begin position="611"/>
        <end position="625"/>
    </location>
</feature>
<keyword evidence="3" id="KW-1185">Reference proteome</keyword>
<sequence>MNEELASMGAVDNRASARLDLGWGGNLLRLQLDLLRHGTRTRREGGQEASQGPAATLKSMKAPGLEAPPCPALTPRNVPALRPGRTANPPPCARWARTISAGMWRVAAGSTHGLCVPKKGIGREAWSPGADPAECQACSHLLSPPPTTPGWATLGPRKESPGREVEEVDKRKTRPELRGRRQEISNGWCFWKLPRVSPPAISESQDSGVGLLSGTKVVPRTVVPSDALGRTLVQVPHFGVLYFGEISCAPREGPVPSAPMWSGPAGHVSPHPPLIQCARAPPVRGHWAIVVWIQACFQMGAPSSWARVSASTQGPHQGTLIRCGHRLIGGRAGGEFRPPSLRVGLPGSLHWRSAEPKAHDGQAPRPCLTAPPRTDAAFPSVPWSGLFSEELGAGVRLGAPADVRKEYFGSFPTVDSRAWAHGLRSQFSPPRPPCLLQARGRPARGTGGGRREGRFSSAPPPFSGCQGSGGGWLGLEAILRGLRRSGKMAAWGRGRSRRSKAPPRGPREPNAPRDARSGMVSVATRPRQALARIRDPPSRRSWPPLRRQFWGERGVCPERSHSGARTRPGKRRSSPRPGGLARSPGGPAQHLETPNRGCKTLATSDSPPESEAGKGKAGDTGDRNWKKGPGLVRATCCVHAFPTLSSRCPSLCSMYATGKRLNSGRLTRRAENPASPAQRRRRVGPGWGEGGGEGGLGEGRRALAYTWGWTSSDLVRTSTLRGDTGTPGPSSPRQFEAPGRPGDTWRCPPHSGCRGPARLFPGPEGGHASPSQLRRAPSPPSGQSVKYKFKFRARPRERGRRAFPAAFVLGDNRSHVPSPAGAGQTPPPRPVPPSPAEPPPPARAAPVPWSLRPHTGPPKGLGAWVGGRRALSPWEPPRPHSPSGKRAWSDGRRRSDSD</sequence>
<feature type="compositionally biased region" description="Gly residues" evidence="2">
    <location>
        <begin position="685"/>
        <end position="697"/>
    </location>
</feature>
<dbReference type="RefSeq" id="XP_006867232.1">
    <property type="nucleotide sequence ID" value="XM_006867170.1"/>
</dbReference>
<protein>
    <submittedName>
        <fullName evidence="4">Collagen alpha-1(III) chain-like</fullName>
    </submittedName>
</protein>
<reference evidence="4" key="1">
    <citation type="submission" date="2025-08" db="UniProtKB">
        <authorList>
            <consortium name="RefSeq"/>
        </authorList>
    </citation>
    <scope>IDENTIFICATION</scope>
    <source>
        <tissue evidence="4">Spleen</tissue>
    </source>
</reference>
<evidence type="ECO:0000313" key="3">
    <source>
        <dbReference type="Proteomes" id="UP000504623"/>
    </source>
</evidence>
<organism evidence="3 4">
    <name type="scientific">Chrysochloris asiatica</name>
    <name type="common">Cape golden mole</name>
    <dbReference type="NCBI Taxonomy" id="185453"/>
    <lineage>
        <taxon>Eukaryota</taxon>
        <taxon>Metazoa</taxon>
        <taxon>Chordata</taxon>
        <taxon>Craniata</taxon>
        <taxon>Vertebrata</taxon>
        <taxon>Euteleostomi</taxon>
        <taxon>Mammalia</taxon>
        <taxon>Eutheria</taxon>
        <taxon>Afrotheria</taxon>
        <taxon>Chrysochloridae</taxon>
        <taxon>Chrysochlorinae</taxon>
        <taxon>Chrysochloris</taxon>
    </lineage>
</organism>
<evidence type="ECO:0000256" key="2">
    <source>
        <dbReference type="SAM" id="MobiDB-lite"/>
    </source>
</evidence>
<feature type="compositionally biased region" description="Basic and acidic residues" evidence="2">
    <location>
        <begin position="505"/>
        <end position="516"/>
    </location>
</feature>
<feature type="region of interest" description="Disordered" evidence="2">
    <location>
        <begin position="717"/>
        <end position="898"/>
    </location>
</feature>
<gene>
    <name evidence="4" type="primary">LOC102824481</name>
</gene>
<dbReference type="Proteomes" id="UP000504623">
    <property type="component" value="Unplaced"/>
</dbReference>
<feature type="compositionally biased region" description="Pro residues" evidence="2">
    <location>
        <begin position="825"/>
        <end position="843"/>
    </location>
</feature>
<evidence type="ECO:0000256" key="1">
    <source>
        <dbReference type="ARBA" id="ARBA00022581"/>
    </source>
</evidence>
<feature type="region of interest" description="Disordered" evidence="2">
    <location>
        <begin position="487"/>
        <end position="628"/>
    </location>
</feature>
<dbReference type="AlphaFoldDB" id="A0A9B0TN81"/>
<dbReference type="PANTHER" id="PTHR13037">
    <property type="entry name" value="FORMIN"/>
    <property type="match status" value="1"/>
</dbReference>
<dbReference type="PANTHER" id="PTHR13037:SF24">
    <property type="entry name" value="POLYCOMB PROTEIN PCL-RELATED"/>
    <property type="match status" value="1"/>
</dbReference>
<proteinExistence type="predicted"/>
<keyword evidence="1" id="KW-0945">Host-virus interaction</keyword>
<feature type="region of interest" description="Disordered" evidence="2">
    <location>
        <begin position="60"/>
        <end position="85"/>
    </location>
</feature>
<feature type="compositionally biased region" description="Basic residues" evidence="2">
    <location>
        <begin position="787"/>
        <end position="801"/>
    </location>
</feature>
<feature type="compositionally biased region" description="Polar residues" evidence="2">
    <location>
        <begin position="717"/>
        <end position="733"/>
    </location>
</feature>
<feature type="region of interest" description="Disordered" evidence="2">
    <location>
        <begin position="663"/>
        <end position="697"/>
    </location>
</feature>